<dbReference type="Gene3D" id="1.25.10.10">
    <property type="entry name" value="Leucine-rich Repeat Variant"/>
    <property type="match status" value="1"/>
</dbReference>
<comment type="function">
    <text evidence="6">Component of the PRP19-CDC5L complex that forms an integral part of the spliceosome and is required for activating pre-mRNA splicing. Participates in AID/AICDA-mediated somatic hypermutation (SHM) and class-switch recombination (CSR), 2 processes resulting in the production of high-affinity, mutated isotype-switched antibodies.</text>
</comment>
<evidence type="ECO:0000313" key="13">
    <source>
        <dbReference type="Proteomes" id="UP001367676"/>
    </source>
</evidence>
<dbReference type="InterPro" id="IPR011989">
    <property type="entry name" value="ARM-like"/>
</dbReference>
<dbReference type="GO" id="GO:0010467">
    <property type="term" value="P:gene expression"/>
    <property type="evidence" value="ECO:0007669"/>
    <property type="project" value="UniProtKB-ARBA"/>
</dbReference>
<accession>A0AAN9U0P6</accession>
<dbReference type="InterPro" id="IPR013180">
    <property type="entry name" value="CTNNBL1_N"/>
</dbReference>
<dbReference type="InterPro" id="IPR016024">
    <property type="entry name" value="ARM-type_fold"/>
</dbReference>
<protein>
    <recommendedName>
        <fullName evidence="8">Beta-catenin-like protein 1</fullName>
    </recommendedName>
    <alternativeName>
        <fullName evidence="9">Nuclear-associated protein</fullName>
    </alternativeName>
</protein>
<feature type="compositionally biased region" description="Basic and acidic residues" evidence="10">
    <location>
        <begin position="18"/>
        <end position="34"/>
    </location>
</feature>
<keyword evidence="3" id="KW-0677">Repeat</keyword>
<dbReference type="SMART" id="SM01156">
    <property type="entry name" value="DUF1716"/>
    <property type="match status" value="1"/>
</dbReference>
<evidence type="ECO:0000256" key="4">
    <source>
        <dbReference type="ARBA" id="ARBA00023054"/>
    </source>
</evidence>
<organism evidence="12 13">
    <name type="scientific">Parthenolecanium corni</name>
    <dbReference type="NCBI Taxonomy" id="536013"/>
    <lineage>
        <taxon>Eukaryota</taxon>
        <taxon>Metazoa</taxon>
        <taxon>Ecdysozoa</taxon>
        <taxon>Arthropoda</taxon>
        <taxon>Hexapoda</taxon>
        <taxon>Insecta</taxon>
        <taxon>Pterygota</taxon>
        <taxon>Neoptera</taxon>
        <taxon>Paraneoptera</taxon>
        <taxon>Hemiptera</taxon>
        <taxon>Sternorrhyncha</taxon>
        <taxon>Coccoidea</taxon>
        <taxon>Coccidae</taxon>
        <taxon>Parthenolecanium</taxon>
    </lineage>
</organism>
<feature type="domain" description="Beta-catenin-like protein 1 N-terminal" evidence="11">
    <location>
        <begin position="76"/>
        <end position="179"/>
    </location>
</feature>
<evidence type="ECO:0000259" key="11">
    <source>
        <dbReference type="SMART" id="SM01156"/>
    </source>
</evidence>
<keyword evidence="13" id="KW-1185">Reference proteome</keyword>
<dbReference type="FunFam" id="1.25.10.10:FF:001136">
    <property type="entry name" value="Beta-catenin-like protein 1"/>
    <property type="match status" value="1"/>
</dbReference>
<keyword evidence="2" id="KW-0597">Phosphoprotein</keyword>
<comment type="caution">
    <text evidence="12">The sequence shown here is derived from an EMBL/GenBank/DDBJ whole genome shotgun (WGS) entry which is preliminary data.</text>
</comment>
<name>A0AAN9U0P6_9HEMI</name>
<evidence type="ECO:0000313" key="12">
    <source>
        <dbReference type="EMBL" id="KAK7601718.1"/>
    </source>
</evidence>
<gene>
    <name evidence="12" type="ORF">V9T40_009159</name>
</gene>
<evidence type="ECO:0000256" key="5">
    <source>
        <dbReference type="ARBA" id="ARBA00023242"/>
    </source>
</evidence>
<comment type="subcellular location">
    <subcellularLocation>
        <location evidence="1">Nucleus</location>
    </subcellularLocation>
</comment>
<dbReference type="Pfam" id="PF08216">
    <property type="entry name" value="CTNNBL"/>
    <property type="match status" value="1"/>
</dbReference>
<proteinExistence type="predicted"/>
<evidence type="ECO:0000256" key="2">
    <source>
        <dbReference type="ARBA" id="ARBA00022553"/>
    </source>
</evidence>
<evidence type="ECO:0000256" key="8">
    <source>
        <dbReference type="ARBA" id="ARBA00070106"/>
    </source>
</evidence>
<evidence type="ECO:0000256" key="1">
    <source>
        <dbReference type="ARBA" id="ARBA00004123"/>
    </source>
</evidence>
<dbReference type="AlphaFoldDB" id="A0AAN9U0P6"/>
<dbReference type="SUPFAM" id="SSF48371">
    <property type="entry name" value="ARM repeat"/>
    <property type="match status" value="1"/>
</dbReference>
<feature type="region of interest" description="Disordered" evidence="10">
    <location>
        <begin position="1"/>
        <end position="76"/>
    </location>
</feature>
<evidence type="ECO:0000256" key="7">
    <source>
        <dbReference type="ARBA" id="ARBA00061776"/>
    </source>
</evidence>
<reference evidence="12 13" key="1">
    <citation type="submission" date="2024-03" db="EMBL/GenBank/DDBJ databases">
        <title>Adaptation during the transition from Ophiocordyceps entomopathogen to insect associate is accompanied by gene loss and intensified selection.</title>
        <authorList>
            <person name="Ward C.M."/>
            <person name="Onetto C.A."/>
            <person name="Borneman A.R."/>
        </authorList>
    </citation>
    <scope>NUCLEOTIDE SEQUENCE [LARGE SCALE GENOMIC DNA]</scope>
    <source>
        <strain evidence="12">AWRI1</strain>
        <tissue evidence="12">Single Adult Female</tissue>
    </source>
</reference>
<comment type="subunit">
    <text evidence="7">Component of the PRP19-CDC5L splicing complex composed of a core complex comprising a homotetramer of PRPF19, CDC5L, PLRG1 and BCAS2, and at least three less stably associated proteins CTNNBL1, CWC15 and HSPA8. Interacts directly with CWC15 and CDC5L in the complex. Interacts with AICDA; the interaction is important for the antibody diversification activity of AICDA. Interacts with PRPF31 (via its NLS). Interacts (via its N-terminal NLS) with KPNA1 and KPNA2.</text>
</comment>
<feature type="compositionally biased region" description="Basic and acidic residues" evidence="10">
    <location>
        <begin position="41"/>
        <end position="67"/>
    </location>
</feature>
<keyword evidence="4" id="KW-0175">Coiled coil</keyword>
<dbReference type="Proteomes" id="UP001367676">
    <property type="component" value="Unassembled WGS sequence"/>
</dbReference>
<evidence type="ECO:0000256" key="9">
    <source>
        <dbReference type="ARBA" id="ARBA00083862"/>
    </source>
</evidence>
<keyword evidence="5" id="KW-0539">Nucleus</keyword>
<evidence type="ECO:0000256" key="10">
    <source>
        <dbReference type="SAM" id="MobiDB-lite"/>
    </source>
</evidence>
<sequence length="576" mass="66877">MDIGELLSYKPPIIPKRPLPEDDFARDNESEYDRKKKMRKLDKFREYEDPRLRDARREEEQNDDKSEAQAADDVPSEAVQQLLDQDTAELADVLDESKLKKMILLLEKRLLKNQEMRIKFADTPEKFMDSELELHEAVQELHAVATVPDLYPVLVQNGAVKSLLDLLSHENTDIAVAVVDLLQELTDVDIMNESDEGANTLIQNLFENDICALLFQNLERLDESVREESEGVHKTLSIFENLIEFVPEKVPEIGKQGLLNWILKRLKAKMPFDINKLYASEILSILLQQSPENRTLFGILDGVDVVLQQLAFYKRHDPGSVEEQEMMENLFDCLCSSLVEKENREKFLLGEGLQLMNLMLREKKLSRNGSLKVLNHSMSGEHGAENCNKFIDILGLRTIFPLFMKTPIRKKKRTLTIEEHEEHVLSIISSMLRHCRGTQRQRLMSKFTENDHEKVDRLLELHFKYLDKVEMIDREVENMEKDPDMTEDEFENEIYFRRLEGGLFTLQLIDYIIIEICTNGPPTIKQRVTHILNLRGGSLKTIRQIMREYAGNLGDKGSSEWLNEERAHVLQLIDKF</sequence>
<dbReference type="PANTHER" id="PTHR14978">
    <property type="entry name" value="BETA-CATENIN-LIKE PROTEIN 1 NUCLEAR ASSOCIATED PROTEIN"/>
    <property type="match status" value="1"/>
</dbReference>
<dbReference type="InterPro" id="IPR039678">
    <property type="entry name" value="CTNNBL1"/>
</dbReference>
<dbReference type="PANTHER" id="PTHR14978:SF0">
    <property type="entry name" value="BETA-CATENIN-LIKE PROTEIN 1"/>
    <property type="match status" value="1"/>
</dbReference>
<evidence type="ECO:0000256" key="3">
    <source>
        <dbReference type="ARBA" id="ARBA00022737"/>
    </source>
</evidence>
<evidence type="ECO:0000256" key="6">
    <source>
        <dbReference type="ARBA" id="ARBA00058456"/>
    </source>
</evidence>
<dbReference type="GO" id="GO:0005681">
    <property type="term" value="C:spliceosomal complex"/>
    <property type="evidence" value="ECO:0007669"/>
    <property type="project" value="TreeGrafter"/>
</dbReference>
<dbReference type="EMBL" id="JBBCAQ010000010">
    <property type="protein sequence ID" value="KAK7601718.1"/>
    <property type="molecule type" value="Genomic_DNA"/>
</dbReference>